<name>A0A378MER2_LISGR</name>
<reference evidence="2 3" key="1">
    <citation type="submission" date="2018-06" db="EMBL/GenBank/DDBJ databases">
        <authorList>
            <consortium name="Pathogen Informatics"/>
            <person name="Doyle S."/>
        </authorList>
    </citation>
    <scope>NUCLEOTIDE SEQUENCE [LARGE SCALE GENOMIC DNA]</scope>
    <source>
        <strain evidence="3">NCTC 10815</strain>
    </source>
</reference>
<proteinExistence type="predicted"/>
<dbReference type="Proteomes" id="UP000254879">
    <property type="component" value="Unassembled WGS sequence"/>
</dbReference>
<dbReference type="AlphaFoldDB" id="A0A378MER2"/>
<dbReference type="InterPro" id="IPR016181">
    <property type="entry name" value="Acyl_CoA_acyltransferase"/>
</dbReference>
<dbReference type="SUPFAM" id="SSF55729">
    <property type="entry name" value="Acyl-CoA N-acyltransferases (Nat)"/>
    <property type="match status" value="1"/>
</dbReference>
<dbReference type="Pfam" id="PF00583">
    <property type="entry name" value="Acetyltransf_1"/>
    <property type="match status" value="1"/>
</dbReference>
<dbReference type="Gene3D" id="3.40.630.30">
    <property type="match status" value="1"/>
</dbReference>
<dbReference type="GO" id="GO:0016747">
    <property type="term" value="F:acyltransferase activity, transferring groups other than amino-acyl groups"/>
    <property type="evidence" value="ECO:0007669"/>
    <property type="project" value="InterPro"/>
</dbReference>
<dbReference type="EMBL" id="UGPG01000001">
    <property type="protein sequence ID" value="STY43832.1"/>
    <property type="molecule type" value="Genomic_DNA"/>
</dbReference>
<dbReference type="RefSeq" id="WP_003754887.1">
    <property type="nucleotide sequence ID" value="NZ_CABKNG010000001.1"/>
</dbReference>
<gene>
    <name evidence="2" type="ORF">NCTC10815_01138</name>
</gene>
<evidence type="ECO:0000313" key="3">
    <source>
        <dbReference type="Proteomes" id="UP000254879"/>
    </source>
</evidence>
<accession>A0A378MER2</accession>
<dbReference type="PROSITE" id="PS51186">
    <property type="entry name" value="GNAT"/>
    <property type="match status" value="1"/>
</dbReference>
<evidence type="ECO:0000259" key="1">
    <source>
        <dbReference type="PROSITE" id="PS51186"/>
    </source>
</evidence>
<dbReference type="InterPro" id="IPR000182">
    <property type="entry name" value="GNAT_dom"/>
</dbReference>
<sequence>MELQIFQGKTEEKQQVENYLLENTEFTAHPKELIGKDKPERALIKIIVDQELVGFFALDENAMTEFCGEAHLVIRALSISEAHRRKYYAKEALEALPAFVGQHFPKAEVLILAVNHANENGQKLYQKVGFHDTTQRKIGKLGEQFIFKKALG</sequence>
<feature type="domain" description="N-acetyltransferase" evidence="1">
    <location>
        <begin position="3"/>
        <end position="152"/>
    </location>
</feature>
<evidence type="ECO:0000313" key="2">
    <source>
        <dbReference type="EMBL" id="STY43832.1"/>
    </source>
</evidence>
<protein>
    <submittedName>
        <fullName evidence="2">Ribosomal-protein-alanine acetyltransferase</fullName>
    </submittedName>
</protein>
<keyword evidence="2" id="KW-0808">Transferase</keyword>
<organism evidence="2 3">
    <name type="scientific">Listeria grayi</name>
    <name type="common">Listeria murrayi</name>
    <dbReference type="NCBI Taxonomy" id="1641"/>
    <lineage>
        <taxon>Bacteria</taxon>
        <taxon>Bacillati</taxon>
        <taxon>Bacillota</taxon>
        <taxon>Bacilli</taxon>
        <taxon>Bacillales</taxon>
        <taxon>Listeriaceae</taxon>
        <taxon>Listeria</taxon>
    </lineage>
</organism>